<gene>
    <name evidence="8" type="ORF">PSON_ATCC_30995.1.T0880208</name>
</gene>
<feature type="transmembrane region" description="Helical" evidence="6">
    <location>
        <begin position="31"/>
        <end position="49"/>
    </location>
</feature>
<dbReference type="PANTHER" id="PTHR22936">
    <property type="entry name" value="RHOMBOID-RELATED"/>
    <property type="match status" value="1"/>
</dbReference>
<feature type="domain" description="Peptidase S54 rhomboid" evidence="7">
    <location>
        <begin position="77"/>
        <end position="155"/>
    </location>
</feature>
<dbReference type="EMBL" id="CAJJDN010000088">
    <property type="protein sequence ID" value="CAD8107279.1"/>
    <property type="molecule type" value="Genomic_DNA"/>
</dbReference>
<keyword evidence="6" id="KW-0812">Transmembrane</keyword>
<evidence type="ECO:0000313" key="9">
    <source>
        <dbReference type="Proteomes" id="UP000692954"/>
    </source>
</evidence>
<proteinExistence type="inferred from homology"/>
<evidence type="ECO:0000259" key="7">
    <source>
        <dbReference type="Pfam" id="PF01694"/>
    </source>
</evidence>
<feature type="transmembrane region" description="Helical" evidence="6">
    <location>
        <begin position="207"/>
        <end position="227"/>
    </location>
</feature>
<dbReference type="InterPro" id="IPR022764">
    <property type="entry name" value="Peptidase_S54_rhomboid_dom"/>
</dbReference>
<keyword evidence="4 6" id="KW-0378">Hydrolase</keyword>
<comment type="caution">
    <text evidence="6">Lacks conserved residue(s) required for the propagation of feature annotation.</text>
</comment>
<keyword evidence="6" id="KW-0472">Membrane</keyword>
<evidence type="ECO:0000256" key="4">
    <source>
        <dbReference type="ARBA" id="ARBA00022801"/>
    </source>
</evidence>
<reference evidence="8" key="1">
    <citation type="submission" date="2021-01" db="EMBL/GenBank/DDBJ databases">
        <authorList>
            <consortium name="Genoscope - CEA"/>
            <person name="William W."/>
        </authorList>
    </citation>
    <scope>NUCLEOTIDE SEQUENCE</scope>
</reference>
<dbReference type="EC" id="3.4.21.105" evidence="6"/>
<accession>A0A8S1PXP2</accession>
<feature type="transmembrane region" description="Helical" evidence="6">
    <location>
        <begin position="183"/>
        <end position="200"/>
    </location>
</feature>
<dbReference type="InterPro" id="IPR002610">
    <property type="entry name" value="Peptidase_S54_rhomboid-like"/>
</dbReference>
<evidence type="ECO:0000256" key="6">
    <source>
        <dbReference type="RuleBase" id="RU362115"/>
    </source>
</evidence>
<keyword evidence="3 6" id="KW-0645">Protease</keyword>
<dbReference type="Proteomes" id="UP000692954">
    <property type="component" value="Unassembled WGS sequence"/>
</dbReference>
<comment type="catalytic activity">
    <reaction evidence="1 6">
        <text>Cleaves type-1 transmembrane domains using a catalytic dyad composed of serine and histidine that are contributed by different transmembrane domains.</text>
        <dbReference type="EC" id="3.4.21.105"/>
    </reaction>
</comment>
<evidence type="ECO:0000256" key="5">
    <source>
        <dbReference type="ARBA" id="ARBA00022825"/>
    </source>
</evidence>
<comment type="caution">
    <text evidence="8">The sequence shown here is derived from an EMBL/GenBank/DDBJ whole genome shotgun (WGS) entry which is preliminary data.</text>
</comment>
<evidence type="ECO:0000256" key="1">
    <source>
        <dbReference type="ARBA" id="ARBA00000156"/>
    </source>
</evidence>
<dbReference type="PANTHER" id="PTHR22936:SF69">
    <property type="entry name" value="RHOMBOID-LIKE PROTEIN"/>
    <property type="match status" value="1"/>
</dbReference>
<keyword evidence="6" id="KW-1133">Transmembrane helix</keyword>
<keyword evidence="9" id="KW-1185">Reference proteome</keyword>
<dbReference type="OrthoDB" id="291800at2759"/>
<comment type="subcellular location">
    <subcellularLocation>
        <location evidence="6">Membrane</location>
        <topology evidence="6">Multi-pass membrane protein</topology>
    </subcellularLocation>
</comment>
<sequence length="276" mass="32424">MNSQIQSNPRQESFFQMLHFSICPLLKRNSFTYWIIIIDLMHYFLSLAYQQTTLFTLRPHQKVLFNFGQLYPIYAKSEFWRLILSLEQHKNETHLFFSLLFKMHFFSFIEHSIGLKNTILLYFMSGISSTLFQAIVSQQVGVCGSFHIGAIAYALYLQQQMLQKCSAQQQLQFYFDLQVSQDYGLTLIKVLIVLSIMYITSLKFHGILMIGSLIFGIQCMILGQYFSYEQKKQSQLQLTNSTQQTQLVKYIYLMASIIVIIIELIVFFQQKNHIEI</sequence>
<evidence type="ECO:0000256" key="3">
    <source>
        <dbReference type="ARBA" id="ARBA00022670"/>
    </source>
</evidence>
<name>A0A8S1PXP2_9CILI</name>
<comment type="function">
    <text evidence="6">Serine protease involved in intramembrane proteolysis.</text>
</comment>
<organism evidence="8 9">
    <name type="scientific">Paramecium sonneborni</name>
    <dbReference type="NCBI Taxonomy" id="65129"/>
    <lineage>
        <taxon>Eukaryota</taxon>
        <taxon>Sar</taxon>
        <taxon>Alveolata</taxon>
        <taxon>Ciliophora</taxon>
        <taxon>Intramacronucleata</taxon>
        <taxon>Oligohymenophorea</taxon>
        <taxon>Peniculida</taxon>
        <taxon>Parameciidae</taxon>
        <taxon>Paramecium</taxon>
    </lineage>
</organism>
<dbReference type="GO" id="GO:0004252">
    <property type="term" value="F:serine-type endopeptidase activity"/>
    <property type="evidence" value="ECO:0007669"/>
    <property type="project" value="InterPro"/>
</dbReference>
<evidence type="ECO:0000256" key="2">
    <source>
        <dbReference type="ARBA" id="ARBA00009045"/>
    </source>
</evidence>
<comment type="similarity">
    <text evidence="2 6">Belongs to the peptidase S54 family.</text>
</comment>
<keyword evidence="5 6" id="KW-0720">Serine protease</keyword>
<dbReference type="GO" id="GO:0016020">
    <property type="term" value="C:membrane"/>
    <property type="evidence" value="ECO:0007669"/>
    <property type="project" value="UniProtKB-SubCell"/>
</dbReference>
<dbReference type="Pfam" id="PF01694">
    <property type="entry name" value="Rhomboid"/>
    <property type="match status" value="1"/>
</dbReference>
<evidence type="ECO:0000313" key="8">
    <source>
        <dbReference type="EMBL" id="CAD8107279.1"/>
    </source>
</evidence>
<protein>
    <recommendedName>
        <fullName evidence="6">Rhomboid-like protease</fullName>
        <ecNumber evidence="6">3.4.21.105</ecNumber>
    </recommendedName>
</protein>
<feature type="transmembrane region" description="Helical" evidence="6">
    <location>
        <begin position="247"/>
        <end position="268"/>
    </location>
</feature>
<dbReference type="GO" id="GO:0006508">
    <property type="term" value="P:proteolysis"/>
    <property type="evidence" value="ECO:0007669"/>
    <property type="project" value="UniProtKB-KW"/>
</dbReference>
<dbReference type="AlphaFoldDB" id="A0A8S1PXP2"/>